<feature type="transmembrane region" description="Helical" evidence="1">
    <location>
        <begin position="21"/>
        <end position="47"/>
    </location>
</feature>
<reference evidence="2" key="1">
    <citation type="submission" date="2020-12" db="EMBL/GenBank/DDBJ databases">
        <title>Geomonas sp. Red875, isolated from river sediment.</title>
        <authorList>
            <person name="Xu Z."/>
            <person name="Zhang Z."/>
            <person name="Masuda Y."/>
            <person name="Itoh H."/>
            <person name="Senoo K."/>
        </authorList>
    </citation>
    <scope>NUCLEOTIDE SEQUENCE</scope>
    <source>
        <strain evidence="2">Red875</strain>
    </source>
</reference>
<sequence>MKELIARVVTMDAEVRKSTQFALTVVAGFTAGVMLTVLGMSVLLMLVC</sequence>
<comment type="caution">
    <text evidence="2">The sequence shown here is derived from an EMBL/GenBank/DDBJ whole genome shotgun (WGS) entry which is preliminary data.</text>
</comment>
<keyword evidence="1" id="KW-0472">Membrane</keyword>
<dbReference type="EMBL" id="JAEMHM010000005">
    <property type="protein sequence ID" value="MBJ6724483.1"/>
    <property type="molecule type" value="Genomic_DNA"/>
</dbReference>
<protein>
    <submittedName>
        <fullName evidence="2">Uncharacterized protein</fullName>
    </submittedName>
</protein>
<dbReference type="RefSeq" id="WP_199383331.1">
    <property type="nucleotide sequence ID" value="NZ_JAEMHM010000005.1"/>
</dbReference>
<evidence type="ECO:0000313" key="3">
    <source>
        <dbReference type="Proteomes" id="UP000636888"/>
    </source>
</evidence>
<organism evidence="2 3">
    <name type="scientific">Geomesophilobacter sediminis</name>
    <dbReference type="NCBI Taxonomy" id="2798584"/>
    <lineage>
        <taxon>Bacteria</taxon>
        <taxon>Pseudomonadati</taxon>
        <taxon>Thermodesulfobacteriota</taxon>
        <taxon>Desulfuromonadia</taxon>
        <taxon>Geobacterales</taxon>
        <taxon>Geobacteraceae</taxon>
        <taxon>Geomesophilobacter</taxon>
    </lineage>
</organism>
<dbReference type="AlphaFoldDB" id="A0A8J7J1C6"/>
<keyword evidence="1" id="KW-1133">Transmembrane helix</keyword>
<evidence type="ECO:0000313" key="2">
    <source>
        <dbReference type="EMBL" id="MBJ6724483.1"/>
    </source>
</evidence>
<dbReference type="Proteomes" id="UP000636888">
    <property type="component" value="Unassembled WGS sequence"/>
</dbReference>
<name>A0A8J7J1C6_9BACT</name>
<gene>
    <name evidence="2" type="ORF">JFN93_07175</name>
</gene>
<keyword evidence="3" id="KW-1185">Reference proteome</keyword>
<accession>A0A8J7J1C6</accession>
<keyword evidence="1" id="KW-0812">Transmembrane</keyword>
<proteinExistence type="predicted"/>
<evidence type="ECO:0000256" key="1">
    <source>
        <dbReference type="SAM" id="Phobius"/>
    </source>
</evidence>